<gene>
    <name evidence="1" type="ORF">S03H2_49642</name>
</gene>
<reference evidence="1" key="1">
    <citation type="journal article" date="2014" name="Front. Microbiol.">
        <title>High frequency of phylogenetically diverse reductive dehalogenase-homologous genes in deep subseafloor sedimentary metagenomes.</title>
        <authorList>
            <person name="Kawai M."/>
            <person name="Futagami T."/>
            <person name="Toyoda A."/>
            <person name="Takaki Y."/>
            <person name="Nishi S."/>
            <person name="Hori S."/>
            <person name="Arai W."/>
            <person name="Tsubouchi T."/>
            <person name="Morono Y."/>
            <person name="Uchiyama I."/>
            <person name="Ito T."/>
            <person name="Fujiyama A."/>
            <person name="Inagaki F."/>
            <person name="Takami H."/>
        </authorList>
    </citation>
    <scope>NUCLEOTIDE SEQUENCE</scope>
    <source>
        <strain evidence="1">Expedition CK06-06</strain>
    </source>
</reference>
<accession>X1J6R0</accession>
<evidence type="ECO:0000313" key="1">
    <source>
        <dbReference type="EMBL" id="GAH73994.1"/>
    </source>
</evidence>
<protein>
    <submittedName>
        <fullName evidence="1">Uncharacterized protein</fullName>
    </submittedName>
</protein>
<sequence length="34" mass="3749">MTSDQEPVTGLVNDLIQAETEYQALAAQQKQAQE</sequence>
<proteinExistence type="predicted"/>
<dbReference type="AlphaFoldDB" id="X1J6R0"/>
<comment type="caution">
    <text evidence="1">The sequence shown here is derived from an EMBL/GenBank/DDBJ whole genome shotgun (WGS) entry which is preliminary data.</text>
</comment>
<name>X1J6R0_9ZZZZ</name>
<dbReference type="EMBL" id="BARU01031382">
    <property type="protein sequence ID" value="GAH73994.1"/>
    <property type="molecule type" value="Genomic_DNA"/>
</dbReference>
<feature type="non-terminal residue" evidence="1">
    <location>
        <position position="34"/>
    </location>
</feature>
<organism evidence="1">
    <name type="scientific">marine sediment metagenome</name>
    <dbReference type="NCBI Taxonomy" id="412755"/>
    <lineage>
        <taxon>unclassified sequences</taxon>
        <taxon>metagenomes</taxon>
        <taxon>ecological metagenomes</taxon>
    </lineage>
</organism>